<name>A0A7K4YFQ7_BUCAB</name>
<sequence length="110" mass="12197">MKGLLSLTALAVVLLVHSSQAVYVQDGDLKFSLESVKKLKELMDENRHVNPHMVVSMAKYSPCDEKDLPEEFHPVCEREDAPMVFDRLNLAVQDADLCEICANAACAGCF</sequence>
<feature type="non-terminal residue" evidence="10">
    <location>
        <position position="1"/>
    </location>
</feature>
<evidence type="ECO:0000256" key="6">
    <source>
        <dbReference type="ARBA" id="ARBA00037765"/>
    </source>
</evidence>
<dbReference type="PRINTS" id="PR00774">
    <property type="entry name" value="GUANYLIN"/>
</dbReference>
<keyword evidence="5 8" id="KW-1015">Disulfide bond</keyword>
<comment type="subcellular location">
    <subcellularLocation>
        <location evidence="1">Secreted</location>
    </subcellularLocation>
</comment>
<dbReference type="Pfam" id="PF02058">
    <property type="entry name" value="Guanylin"/>
    <property type="match status" value="1"/>
</dbReference>
<feature type="disulfide bond" evidence="8">
    <location>
        <begin position="101"/>
        <end position="109"/>
    </location>
</feature>
<evidence type="ECO:0000256" key="9">
    <source>
        <dbReference type="SAM" id="SignalP"/>
    </source>
</evidence>
<dbReference type="PANTHER" id="PTHR11318:SF4">
    <property type="entry name" value="GUANYLATE CYCLASE ACTIVATOR 2B"/>
    <property type="match status" value="1"/>
</dbReference>
<evidence type="ECO:0000256" key="4">
    <source>
        <dbReference type="ARBA" id="ARBA00022729"/>
    </source>
</evidence>
<comment type="similarity">
    <text evidence="2">Belongs to the guanylin family.</text>
</comment>
<organism evidence="10 11">
    <name type="scientific">Bucorvus abyssinicus</name>
    <name type="common">Northern ground-hornbill</name>
    <name type="synonym">Abyssinian ground-hornbill</name>
    <dbReference type="NCBI Taxonomy" id="153643"/>
    <lineage>
        <taxon>Eukaryota</taxon>
        <taxon>Metazoa</taxon>
        <taxon>Chordata</taxon>
        <taxon>Craniata</taxon>
        <taxon>Vertebrata</taxon>
        <taxon>Euteleostomi</taxon>
        <taxon>Archelosauria</taxon>
        <taxon>Archosauria</taxon>
        <taxon>Dinosauria</taxon>
        <taxon>Saurischia</taxon>
        <taxon>Theropoda</taxon>
        <taxon>Coelurosauria</taxon>
        <taxon>Aves</taxon>
        <taxon>Neognathae</taxon>
        <taxon>Neoaves</taxon>
        <taxon>Telluraves</taxon>
        <taxon>Coraciimorphae</taxon>
        <taxon>Bucerotiformes</taxon>
        <taxon>Bucorvidae</taxon>
        <taxon>Bucorvus</taxon>
    </lineage>
</organism>
<gene>
    <name evidence="10" type="primary">Guca2a</name>
    <name evidence="10" type="ORF">BUCABY_R13532</name>
</gene>
<dbReference type="EMBL" id="VYZL01001630">
    <property type="protein sequence ID" value="NWR57900.1"/>
    <property type="molecule type" value="Genomic_DNA"/>
</dbReference>
<evidence type="ECO:0000256" key="2">
    <source>
        <dbReference type="ARBA" id="ARBA00009883"/>
    </source>
</evidence>
<dbReference type="InterPro" id="IPR036382">
    <property type="entry name" value="Guanylin_sf"/>
</dbReference>
<evidence type="ECO:0000256" key="1">
    <source>
        <dbReference type="ARBA" id="ARBA00004613"/>
    </source>
</evidence>
<reference evidence="10 11" key="1">
    <citation type="submission" date="2019-09" db="EMBL/GenBank/DDBJ databases">
        <title>Bird 10,000 Genomes (B10K) Project - Family phase.</title>
        <authorList>
            <person name="Zhang G."/>
        </authorList>
    </citation>
    <scope>NUCLEOTIDE SEQUENCE [LARGE SCALE GENOMIC DNA]</scope>
    <source>
        <strain evidence="10">B10K-DU-012-80</strain>
    </source>
</reference>
<evidence type="ECO:0000313" key="11">
    <source>
        <dbReference type="Proteomes" id="UP000551127"/>
    </source>
</evidence>
<dbReference type="OrthoDB" id="9926421at2759"/>
<comment type="caution">
    <text evidence="10">The sequence shown here is derived from an EMBL/GenBank/DDBJ whole genome shotgun (WGS) entry which is preliminary data.</text>
</comment>
<dbReference type="SUPFAM" id="SSF89890">
    <property type="entry name" value="Proguanylin"/>
    <property type="match status" value="1"/>
</dbReference>
<dbReference type="AlphaFoldDB" id="A0A7K4YFQ7"/>
<proteinExistence type="inferred from homology"/>
<dbReference type="InterPro" id="IPR000879">
    <property type="entry name" value="Guanylin"/>
</dbReference>
<feature type="chain" id="PRO_5029595043" description="Guanylate cyclase activator 2B" evidence="9">
    <location>
        <begin position="22"/>
        <end position="110"/>
    </location>
</feature>
<evidence type="ECO:0000256" key="5">
    <source>
        <dbReference type="ARBA" id="ARBA00023157"/>
    </source>
</evidence>
<keyword evidence="4 9" id="KW-0732">Signal</keyword>
<evidence type="ECO:0000256" key="7">
    <source>
        <dbReference type="ARBA" id="ARBA00041176"/>
    </source>
</evidence>
<feature type="signal peptide" evidence="9">
    <location>
        <begin position="1"/>
        <end position="21"/>
    </location>
</feature>
<evidence type="ECO:0000313" key="10">
    <source>
        <dbReference type="EMBL" id="NWR57900.1"/>
    </source>
</evidence>
<accession>A0A7K4YFQ7</accession>
<evidence type="ECO:0000256" key="3">
    <source>
        <dbReference type="ARBA" id="ARBA00022525"/>
    </source>
</evidence>
<comment type="function">
    <text evidence="6">Endogenous activator of intestinal guanylate cyclase. It stimulates this enzyme through the same receptor binding region as the heat-stable enterotoxins. May be a potent physiological regulator of intestinal fluid and electrolyte transport. May be an autocrine/paracrine regulator of intestinal salt and water transport.</text>
</comment>
<feature type="non-terminal residue" evidence="10">
    <location>
        <position position="110"/>
    </location>
</feature>
<keyword evidence="11" id="KW-1185">Reference proteome</keyword>
<protein>
    <recommendedName>
        <fullName evidence="7">Guanylate cyclase activator 2B</fullName>
    </recommendedName>
</protein>
<dbReference type="Proteomes" id="UP000551127">
    <property type="component" value="Unassembled WGS sequence"/>
</dbReference>
<dbReference type="PANTHER" id="PTHR11318">
    <property type="entry name" value="GUANYLIN FAMILY MEMBER"/>
    <property type="match status" value="1"/>
</dbReference>
<evidence type="ECO:0000256" key="8">
    <source>
        <dbReference type="PIRSR" id="PIRSR001849-50"/>
    </source>
</evidence>
<keyword evidence="3" id="KW-0964">Secreted</keyword>
<dbReference type="GO" id="GO:0030250">
    <property type="term" value="F:guanylate cyclase activator activity"/>
    <property type="evidence" value="ECO:0007669"/>
    <property type="project" value="InterPro"/>
</dbReference>
<feature type="disulfide bond" evidence="8">
    <location>
        <begin position="63"/>
        <end position="76"/>
    </location>
</feature>
<dbReference type="GO" id="GO:0005576">
    <property type="term" value="C:extracellular region"/>
    <property type="evidence" value="ECO:0007669"/>
    <property type="project" value="UniProtKB-SubCell"/>
</dbReference>
<dbReference type="PIRSF" id="PIRSF001849">
    <property type="entry name" value="Guanylin"/>
    <property type="match status" value="1"/>
</dbReference>
<dbReference type="Gene3D" id="3.90.1450.10">
    <property type="entry name" value="Guanylin"/>
    <property type="match status" value="1"/>
</dbReference>
<feature type="disulfide bond" evidence="8">
    <location>
        <begin position="98"/>
        <end position="106"/>
    </location>
</feature>